<evidence type="ECO:0000313" key="1">
    <source>
        <dbReference type="WBParaSite" id="MCU_005613-RA"/>
    </source>
</evidence>
<sequence>MHLSKNTRQYRMRTAFVASVMWANLGKSIADNASGNFSDVLGHKAIVDSLVASEWSSEMRLSPST</sequence>
<accession>A0A5K3F5J2</accession>
<dbReference type="AlphaFoldDB" id="A0A5K3F5J2"/>
<organism evidence="1">
    <name type="scientific">Mesocestoides corti</name>
    <name type="common">Flatworm</name>
    <dbReference type="NCBI Taxonomy" id="53468"/>
    <lineage>
        <taxon>Eukaryota</taxon>
        <taxon>Metazoa</taxon>
        <taxon>Spiralia</taxon>
        <taxon>Lophotrochozoa</taxon>
        <taxon>Platyhelminthes</taxon>
        <taxon>Cestoda</taxon>
        <taxon>Eucestoda</taxon>
        <taxon>Cyclophyllidea</taxon>
        <taxon>Mesocestoididae</taxon>
        <taxon>Mesocestoides</taxon>
    </lineage>
</organism>
<protein>
    <submittedName>
        <fullName evidence="1">Autotransporter outer membrane beta-barrel domain-containing protein</fullName>
    </submittedName>
</protein>
<proteinExistence type="predicted"/>
<reference evidence="1" key="1">
    <citation type="submission" date="2019-11" db="UniProtKB">
        <authorList>
            <consortium name="WormBaseParasite"/>
        </authorList>
    </citation>
    <scope>IDENTIFICATION</scope>
</reference>
<dbReference type="WBParaSite" id="MCU_005613-RA">
    <property type="protein sequence ID" value="MCU_005613-RA"/>
    <property type="gene ID" value="MCU_005613"/>
</dbReference>
<name>A0A5K3F5J2_MESCO</name>